<dbReference type="InterPro" id="IPR036291">
    <property type="entry name" value="NAD(P)-bd_dom_sf"/>
</dbReference>
<keyword evidence="5" id="KW-1185">Reference proteome</keyword>
<dbReference type="VEuPathDB" id="FungiDB:P174DRAFT_366564"/>
<dbReference type="PANTHER" id="PTHR24320">
    <property type="entry name" value="RETINOL DEHYDROGENASE"/>
    <property type="match status" value="1"/>
</dbReference>
<comment type="similarity">
    <text evidence="1">Belongs to the short-chain dehydrogenases/reductases (SDR) family.</text>
</comment>
<organism evidence="4 5">
    <name type="scientific">Aspergillus novofumigatus (strain IBT 16806)</name>
    <dbReference type="NCBI Taxonomy" id="1392255"/>
    <lineage>
        <taxon>Eukaryota</taxon>
        <taxon>Fungi</taxon>
        <taxon>Dikarya</taxon>
        <taxon>Ascomycota</taxon>
        <taxon>Pezizomycotina</taxon>
        <taxon>Eurotiomycetes</taxon>
        <taxon>Eurotiomycetidae</taxon>
        <taxon>Eurotiales</taxon>
        <taxon>Aspergillaceae</taxon>
        <taxon>Aspergillus</taxon>
        <taxon>Aspergillus subgen. Fumigati</taxon>
    </lineage>
</organism>
<protein>
    <submittedName>
        <fullName evidence="4">Putative short-chain dehydrogenase/reductase family protein</fullName>
    </submittedName>
</protein>
<dbReference type="GeneID" id="36529445"/>
<dbReference type="PANTHER" id="PTHR24320:SF282">
    <property type="entry name" value="WW DOMAIN-CONTAINING OXIDOREDUCTASE"/>
    <property type="match status" value="1"/>
</dbReference>
<comment type="caution">
    <text evidence="4">The sequence shown here is derived from an EMBL/GenBank/DDBJ whole genome shotgun (WGS) entry which is preliminary data.</text>
</comment>
<dbReference type="Proteomes" id="UP000234474">
    <property type="component" value="Unassembled WGS sequence"/>
</dbReference>
<dbReference type="AlphaFoldDB" id="A0A2I1CEK8"/>
<dbReference type="InterPro" id="IPR002347">
    <property type="entry name" value="SDR_fam"/>
</dbReference>
<evidence type="ECO:0000256" key="1">
    <source>
        <dbReference type="ARBA" id="ARBA00006484"/>
    </source>
</evidence>
<dbReference type="Pfam" id="PF00106">
    <property type="entry name" value="adh_short"/>
    <property type="match status" value="1"/>
</dbReference>
<keyword evidence="3" id="KW-0560">Oxidoreductase</keyword>
<dbReference type="OrthoDB" id="191139at2759"/>
<evidence type="ECO:0000256" key="2">
    <source>
        <dbReference type="ARBA" id="ARBA00022857"/>
    </source>
</evidence>
<proteinExistence type="inferred from homology"/>
<dbReference type="EMBL" id="MSZS01000003">
    <property type="protein sequence ID" value="PKX96059.1"/>
    <property type="molecule type" value="Genomic_DNA"/>
</dbReference>
<dbReference type="Gene3D" id="3.40.50.720">
    <property type="entry name" value="NAD(P)-binding Rossmann-like Domain"/>
    <property type="match status" value="1"/>
</dbReference>
<dbReference type="STRING" id="1392255.A0A2I1CEK8"/>
<dbReference type="RefSeq" id="XP_024684654.1">
    <property type="nucleotide sequence ID" value="XM_024822119.1"/>
</dbReference>
<sequence length="345" mass="36979">MPLSNFAFAASFASHAILHPLDFYSSVGPTLNESTFGLLGASFDPRRDITDLSGKVIFVTGGNIGLGKETILQLAHHRPSRIYMGARNATKARDAIADIQRQLSTPADIRHIPLDLASFASIRSAAEKFTSECDRLDILILNAGTMGNPPTTTEEGFEVQFGTNHIGHFLLTKLLLPVLQKTAASPSSTDVRIVTLASLANCAAPSYDVMTSTDALLAASTWTRYAASKAANILFASELARRYPAILSVSVHPGTVTSNLYEQAKASSPVSKCGVAALSLFFRSVGSGALNQLWAAGVKRELLTNGAYYIPIGTHAKNNKYATDADMAKRLWDWSEAQISEISVS</sequence>
<accession>A0A2I1CEK8</accession>
<reference evidence="5" key="1">
    <citation type="journal article" date="2018" name="Proc. Natl. Acad. Sci. U.S.A.">
        <title>Linking secondary metabolites to gene clusters through genome sequencing of six diverse Aspergillus species.</title>
        <authorList>
            <person name="Kaerboelling I."/>
            <person name="Vesth T.C."/>
            <person name="Frisvad J.C."/>
            <person name="Nybo J.L."/>
            <person name="Theobald S."/>
            <person name="Kuo A."/>
            <person name="Bowyer P."/>
            <person name="Matsuda Y."/>
            <person name="Mondo S."/>
            <person name="Lyhne E.K."/>
            <person name="Kogle M.E."/>
            <person name="Clum A."/>
            <person name="Lipzen A."/>
            <person name="Salamov A."/>
            <person name="Ngan C.Y."/>
            <person name="Daum C."/>
            <person name="Chiniquy J."/>
            <person name="Barry K."/>
            <person name="LaButti K."/>
            <person name="Haridas S."/>
            <person name="Simmons B.A."/>
            <person name="Magnuson J.K."/>
            <person name="Mortensen U.H."/>
            <person name="Larsen T.O."/>
            <person name="Grigoriev I.V."/>
            <person name="Baker S.E."/>
            <person name="Andersen M.R."/>
        </authorList>
    </citation>
    <scope>NUCLEOTIDE SEQUENCE [LARGE SCALE GENOMIC DNA]</scope>
    <source>
        <strain evidence="5">IBT 16806</strain>
    </source>
</reference>
<evidence type="ECO:0000313" key="4">
    <source>
        <dbReference type="EMBL" id="PKX96059.1"/>
    </source>
</evidence>
<dbReference type="GO" id="GO:0016491">
    <property type="term" value="F:oxidoreductase activity"/>
    <property type="evidence" value="ECO:0007669"/>
    <property type="project" value="UniProtKB-KW"/>
</dbReference>
<name>A0A2I1CEK8_ASPN1</name>
<keyword evidence="2" id="KW-0521">NADP</keyword>
<evidence type="ECO:0000313" key="5">
    <source>
        <dbReference type="Proteomes" id="UP000234474"/>
    </source>
</evidence>
<gene>
    <name evidence="4" type="ORF">P174DRAFT_366564</name>
</gene>
<dbReference type="OMA" id="FTELMRY"/>
<dbReference type="PRINTS" id="PR00081">
    <property type="entry name" value="GDHRDH"/>
</dbReference>
<evidence type="ECO:0000256" key="3">
    <source>
        <dbReference type="ARBA" id="ARBA00023002"/>
    </source>
</evidence>
<dbReference type="SUPFAM" id="SSF51735">
    <property type="entry name" value="NAD(P)-binding Rossmann-fold domains"/>
    <property type="match status" value="1"/>
</dbReference>